<reference evidence="3" key="1">
    <citation type="journal article" date="2019" name="Int. J. Syst. Evol. Microbiol.">
        <title>The Global Catalogue of Microorganisms (GCM) 10K type strain sequencing project: providing services to taxonomists for standard genome sequencing and annotation.</title>
        <authorList>
            <consortium name="The Broad Institute Genomics Platform"/>
            <consortium name="The Broad Institute Genome Sequencing Center for Infectious Disease"/>
            <person name="Wu L."/>
            <person name="Ma J."/>
        </authorList>
    </citation>
    <scope>NUCLEOTIDE SEQUENCE [LARGE SCALE GENOMIC DNA]</scope>
    <source>
        <strain evidence="3">JCM 17738</strain>
    </source>
</reference>
<keyword evidence="1" id="KW-0472">Membrane</keyword>
<dbReference type="Proteomes" id="UP001500390">
    <property type="component" value="Unassembled WGS sequence"/>
</dbReference>
<protein>
    <submittedName>
        <fullName evidence="2">M50 family metallopeptidase</fullName>
    </submittedName>
</protein>
<evidence type="ECO:0000313" key="3">
    <source>
        <dbReference type="Proteomes" id="UP001500390"/>
    </source>
</evidence>
<accession>A0ABP8JWU7</accession>
<feature type="transmembrane region" description="Helical" evidence="1">
    <location>
        <begin position="17"/>
        <end position="37"/>
    </location>
</feature>
<dbReference type="InterPro" id="IPR049500">
    <property type="entry name" value="Peptidase_M50B-like"/>
</dbReference>
<feature type="transmembrane region" description="Helical" evidence="1">
    <location>
        <begin position="165"/>
        <end position="189"/>
    </location>
</feature>
<comment type="caution">
    <text evidence="2">The sequence shown here is derived from an EMBL/GenBank/DDBJ whole genome shotgun (WGS) entry which is preliminary data.</text>
</comment>
<name>A0ABP8JWU7_9MICO</name>
<gene>
    <name evidence="2" type="ORF">GCM10023153_21140</name>
</gene>
<evidence type="ECO:0000256" key="1">
    <source>
        <dbReference type="SAM" id="Phobius"/>
    </source>
</evidence>
<feature type="transmembrane region" description="Helical" evidence="1">
    <location>
        <begin position="210"/>
        <end position="237"/>
    </location>
</feature>
<keyword evidence="3" id="KW-1185">Reference proteome</keyword>
<sequence length="238" mass="24270">MDWFSEVWARVLPESEVALSGAPVVAVLVAALVAVAFEPLWRIVRLVVTLVHELGHAGVGVLAGRRFTGFVLRGDMSGHAVTVGPARGPGRVLTTWAGYPAPAIIGAAAIVLAVRGWSAPVLTVVLAVLVAAALRARSVLTAVVVAVAVTGGGALWWAGSPQVQAQVLIAVGVVLIVGAWRHLGAVVTAPDAGASDPAVLARLTRVPRTLWNVTFVIVLAGSTWVAGSAVLAASGVFT</sequence>
<proteinExistence type="predicted"/>
<evidence type="ECO:0000313" key="2">
    <source>
        <dbReference type="EMBL" id="GAA4397343.1"/>
    </source>
</evidence>
<keyword evidence="1" id="KW-0812">Transmembrane</keyword>
<feature type="transmembrane region" description="Helical" evidence="1">
    <location>
        <begin position="139"/>
        <end position="159"/>
    </location>
</feature>
<dbReference type="RefSeq" id="WP_159902385.1">
    <property type="nucleotide sequence ID" value="NZ_BAABFX010000028.1"/>
</dbReference>
<keyword evidence="1" id="KW-1133">Transmembrane helix</keyword>
<feature type="transmembrane region" description="Helical" evidence="1">
    <location>
        <begin position="103"/>
        <end position="132"/>
    </location>
</feature>
<dbReference type="Pfam" id="PF13398">
    <property type="entry name" value="Peptidase_M50B"/>
    <property type="match status" value="1"/>
</dbReference>
<organism evidence="2 3">
    <name type="scientific">Ornithinibacter aureus</name>
    <dbReference type="NCBI Taxonomy" id="622664"/>
    <lineage>
        <taxon>Bacteria</taxon>
        <taxon>Bacillati</taxon>
        <taxon>Actinomycetota</taxon>
        <taxon>Actinomycetes</taxon>
        <taxon>Micrococcales</taxon>
        <taxon>Intrasporangiaceae</taxon>
        <taxon>Ornithinibacter</taxon>
    </lineage>
</organism>
<dbReference type="EMBL" id="BAABFX010000028">
    <property type="protein sequence ID" value="GAA4397343.1"/>
    <property type="molecule type" value="Genomic_DNA"/>
</dbReference>